<organism evidence="3">
    <name type="scientific">Ignisphaera aggregans</name>
    <dbReference type="NCBI Taxonomy" id="334771"/>
    <lineage>
        <taxon>Archaea</taxon>
        <taxon>Thermoproteota</taxon>
        <taxon>Thermoprotei</taxon>
        <taxon>Desulfurococcales</taxon>
        <taxon>Desulfurococcaceae</taxon>
        <taxon>Ignisphaera</taxon>
    </lineage>
</organism>
<dbReference type="PANTHER" id="PTHR11934:SF0">
    <property type="entry name" value="RIBOSE-5-PHOSPHATE ISOMERASE"/>
    <property type="match status" value="1"/>
</dbReference>
<dbReference type="GO" id="GO:0009052">
    <property type="term" value="P:pentose-phosphate shunt, non-oxidative branch"/>
    <property type="evidence" value="ECO:0007669"/>
    <property type="project" value="InterPro"/>
</dbReference>
<dbReference type="GO" id="GO:0006014">
    <property type="term" value="P:D-ribose metabolic process"/>
    <property type="evidence" value="ECO:0007669"/>
    <property type="project" value="TreeGrafter"/>
</dbReference>
<dbReference type="Gene3D" id="3.40.50.1360">
    <property type="match status" value="1"/>
</dbReference>
<dbReference type="Gene3D" id="3.30.70.260">
    <property type="match status" value="1"/>
</dbReference>
<evidence type="ECO:0000256" key="2">
    <source>
        <dbReference type="NCBIfam" id="TIGR00021"/>
    </source>
</evidence>
<dbReference type="CDD" id="cd01398">
    <property type="entry name" value="RPI_A"/>
    <property type="match status" value="1"/>
</dbReference>
<evidence type="ECO:0000256" key="1">
    <source>
        <dbReference type="ARBA" id="ARBA00023235"/>
    </source>
</evidence>
<keyword evidence="1 3" id="KW-0413">Isomerase</keyword>
<dbReference type="PANTHER" id="PTHR11934">
    <property type="entry name" value="RIBOSE-5-PHOSPHATE ISOMERASE"/>
    <property type="match status" value="1"/>
</dbReference>
<sequence>MSDPGIEMAKIRAAEKAFEIIANLKPRTIGVGTGSTVDKFIDILARYIDVFRNTIFVCASLYTMYRVKELGYIVLHPSAIDHIDVYVDGADEVDKDFNMIKGGGGASTLEKILAYASSKKIYMVDYTKIVPRLCYRHSIPVEVLQEAISIVYRRLHQLNLNPVIRKSGGGKHGFVVADSKGVIIDIKPNNISCFRELERTLKMIPGVVETGLFIDLADIIVVGYPDRVEVLEKKIYGK</sequence>
<dbReference type="InterPro" id="IPR004788">
    <property type="entry name" value="Ribose5P_isomerase_type_A"/>
</dbReference>
<dbReference type="GO" id="GO:0004751">
    <property type="term" value="F:ribose-5-phosphate isomerase activity"/>
    <property type="evidence" value="ECO:0007669"/>
    <property type="project" value="UniProtKB-UniRule"/>
</dbReference>
<dbReference type="SUPFAM" id="SSF100950">
    <property type="entry name" value="NagB/RpiA/CoA transferase-like"/>
    <property type="match status" value="1"/>
</dbReference>
<proteinExistence type="predicted"/>
<dbReference type="SUPFAM" id="SSF75445">
    <property type="entry name" value="D-ribose-5-phosphate isomerase (RpiA), lid domain"/>
    <property type="match status" value="1"/>
</dbReference>
<dbReference type="EC" id="5.3.1.6" evidence="2"/>
<accession>A0A7C5XKF5</accession>
<dbReference type="NCBIfam" id="TIGR00021">
    <property type="entry name" value="rpiA"/>
    <property type="match status" value="1"/>
</dbReference>
<comment type="caution">
    <text evidence="3">The sequence shown here is derived from an EMBL/GenBank/DDBJ whole genome shotgun (WGS) entry which is preliminary data.</text>
</comment>
<dbReference type="Pfam" id="PF06026">
    <property type="entry name" value="Rib_5-P_isom_A"/>
    <property type="match status" value="1"/>
</dbReference>
<evidence type="ECO:0000313" key="3">
    <source>
        <dbReference type="EMBL" id="HHP81706.1"/>
    </source>
</evidence>
<dbReference type="GO" id="GO:0005829">
    <property type="term" value="C:cytosol"/>
    <property type="evidence" value="ECO:0007669"/>
    <property type="project" value="TreeGrafter"/>
</dbReference>
<dbReference type="EMBL" id="DRZI01000148">
    <property type="protein sequence ID" value="HHP81706.1"/>
    <property type="molecule type" value="Genomic_DNA"/>
</dbReference>
<name>A0A7C5XKF5_9CREN</name>
<dbReference type="AlphaFoldDB" id="A0A7C5XKF5"/>
<gene>
    <name evidence="3" type="primary">rpiA</name>
    <name evidence="3" type="ORF">ENM84_03485</name>
</gene>
<dbReference type="NCBIfam" id="NF001924">
    <property type="entry name" value="PRK00702.1"/>
    <property type="match status" value="1"/>
</dbReference>
<protein>
    <recommendedName>
        <fullName evidence="2">Ribose 5-phosphate isomerase A</fullName>
        <ecNumber evidence="2">5.3.1.6</ecNumber>
    </recommendedName>
</protein>
<reference evidence="3" key="1">
    <citation type="journal article" date="2020" name="mSystems">
        <title>Genome- and Community-Level Interaction Insights into Carbon Utilization and Element Cycling Functions of Hydrothermarchaeota in Hydrothermal Sediment.</title>
        <authorList>
            <person name="Zhou Z."/>
            <person name="Liu Y."/>
            <person name="Xu W."/>
            <person name="Pan J."/>
            <person name="Luo Z.H."/>
            <person name="Li M."/>
        </authorList>
    </citation>
    <scope>NUCLEOTIDE SEQUENCE [LARGE SCALE GENOMIC DNA]</scope>
    <source>
        <strain evidence="3">SpSt-1121</strain>
    </source>
</reference>
<dbReference type="InterPro" id="IPR037171">
    <property type="entry name" value="NagB/RpiA_transferase-like"/>
</dbReference>